<proteinExistence type="predicted"/>
<keyword evidence="1 2" id="KW-0732">Signal</keyword>
<feature type="domain" description="BURP" evidence="3">
    <location>
        <begin position="67"/>
        <end position="253"/>
    </location>
</feature>
<name>A0AAV1AFI0_VICFA</name>
<dbReference type="InterPro" id="IPR044816">
    <property type="entry name" value="BURP"/>
</dbReference>
<accession>A0AAV1AFI0</accession>
<gene>
    <name evidence="4" type="ORF">VFH_IV019920</name>
</gene>
<dbReference type="SMART" id="SM01045">
    <property type="entry name" value="BURP"/>
    <property type="match status" value="2"/>
</dbReference>
<feature type="chain" id="PRO_5043594939" description="BURP domain-containing protein" evidence="2">
    <location>
        <begin position="22"/>
        <end position="488"/>
    </location>
</feature>
<evidence type="ECO:0000313" key="5">
    <source>
        <dbReference type="Proteomes" id="UP001157006"/>
    </source>
</evidence>
<reference evidence="4 5" key="1">
    <citation type="submission" date="2023-01" db="EMBL/GenBank/DDBJ databases">
        <authorList>
            <person name="Kreplak J."/>
        </authorList>
    </citation>
    <scope>NUCLEOTIDE SEQUENCE [LARGE SCALE GENOMIC DNA]</scope>
</reference>
<evidence type="ECO:0000256" key="2">
    <source>
        <dbReference type="SAM" id="SignalP"/>
    </source>
</evidence>
<dbReference type="PANTHER" id="PTHR31236:SF35">
    <property type="entry name" value="ABUNDANT PROTEIN, PUTATIVE-RELATED"/>
    <property type="match status" value="1"/>
</dbReference>
<dbReference type="PROSITE" id="PS51277">
    <property type="entry name" value="BURP"/>
    <property type="match status" value="2"/>
</dbReference>
<dbReference type="EMBL" id="OX451739">
    <property type="protein sequence ID" value="CAI8607052.1"/>
    <property type="molecule type" value="Genomic_DNA"/>
</dbReference>
<keyword evidence="5" id="KW-1185">Reference proteome</keyword>
<evidence type="ECO:0000259" key="3">
    <source>
        <dbReference type="PROSITE" id="PS51277"/>
    </source>
</evidence>
<feature type="signal peptide" evidence="2">
    <location>
        <begin position="1"/>
        <end position="21"/>
    </location>
</feature>
<sequence length="488" mass="55440">MEFRQLSCLVLIVLTLVEIHALQSGEEYWKSVWPNTPIPNILSDIFIPDKEINAPIRGNDEDQDWTAFFQHDLYPGKKMSLGFNKHSNRQSLRSKAGQPLGTWIWSETHSLSSYCTNPAAIGEEKYCAPSLKSMMDFVISKLGKNIKVISSYFAQNQDQYVIEEVNKIGNNTVMCHRLNLKKVVFYCHQVNATTAYMVPLVASDGTKAKALTICHHDTRGMDPKVLYEVLNVKPGTIPICHFVSNKAIAWVPNHDGSDHDNNHLYVQQIAPIKGNDEDQDWTSFFQHDLYPGKKTRLGFNKHSNRKSLRSKAGQPLGTWIWSEIHSLSSYCTNPTAIREEKYCAPSLKSMMDFSISKLGKNIKVISSYFAQNQDQYVIEEVNKIGDNTVMWHRLNLEKVVFYCHQVNATTAYMVPLVASDGTKAKAMTICHHDTRGMDPKVLYEVLNVKHGTILICHFISNKAIAWVPNHDGSDHDNNHPYVQQVNKE</sequence>
<evidence type="ECO:0000313" key="4">
    <source>
        <dbReference type="EMBL" id="CAI8607052.1"/>
    </source>
</evidence>
<feature type="domain" description="BURP" evidence="3">
    <location>
        <begin position="283"/>
        <end position="469"/>
    </location>
</feature>
<dbReference type="Proteomes" id="UP001157006">
    <property type="component" value="Chromosome 4"/>
</dbReference>
<evidence type="ECO:0000256" key="1">
    <source>
        <dbReference type="ARBA" id="ARBA00022729"/>
    </source>
</evidence>
<dbReference type="PANTHER" id="PTHR31236">
    <property type="entry name" value="BURP DOMAIN PROTEIN USPL1-LIKE"/>
    <property type="match status" value="1"/>
</dbReference>
<dbReference type="AlphaFoldDB" id="A0AAV1AFI0"/>
<dbReference type="InterPro" id="IPR004873">
    <property type="entry name" value="BURP_dom"/>
</dbReference>
<organism evidence="4 5">
    <name type="scientific">Vicia faba</name>
    <name type="common">Broad bean</name>
    <name type="synonym">Faba vulgaris</name>
    <dbReference type="NCBI Taxonomy" id="3906"/>
    <lineage>
        <taxon>Eukaryota</taxon>
        <taxon>Viridiplantae</taxon>
        <taxon>Streptophyta</taxon>
        <taxon>Embryophyta</taxon>
        <taxon>Tracheophyta</taxon>
        <taxon>Spermatophyta</taxon>
        <taxon>Magnoliopsida</taxon>
        <taxon>eudicotyledons</taxon>
        <taxon>Gunneridae</taxon>
        <taxon>Pentapetalae</taxon>
        <taxon>rosids</taxon>
        <taxon>fabids</taxon>
        <taxon>Fabales</taxon>
        <taxon>Fabaceae</taxon>
        <taxon>Papilionoideae</taxon>
        <taxon>50 kb inversion clade</taxon>
        <taxon>NPAAA clade</taxon>
        <taxon>Hologalegina</taxon>
        <taxon>IRL clade</taxon>
        <taxon>Fabeae</taxon>
        <taxon>Vicia</taxon>
    </lineage>
</organism>
<protein>
    <recommendedName>
        <fullName evidence="3">BURP domain-containing protein</fullName>
    </recommendedName>
</protein>
<dbReference type="Pfam" id="PF03181">
    <property type="entry name" value="BURP"/>
    <property type="match status" value="2"/>
</dbReference>